<keyword evidence="1" id="KW-1133">Transmembrane helix</keyword>
<keyword evidence="1" id="KW-0472">Membrane</keyword>
<protein>
    <submittedName>
        <fullName evidence="2">Uncharacterized protein</fullName>
    </submittedName>
</protein>
<gene>
    <name evidence="2" type="ORF">DSAG12_01972</name>
</gene>
<proteinExistence type="predicted"/>
<evidence type="ECO:0000256" key="1">
    <source>
        <dbReference type="SAM" id="Phobius"/>
    </source>
</evidence>
<dbReference type="AlphaFoldDB" id="A0A5B9DAI9"/>
<dbReference type="EMBL" id="CP042905">
    <property type="protein sequence ID" value="QEE16143.1"/>
    <property type="molecule type" value="Genomic_DNA"/>
</dbReference>
<name>A0A5B9DAI9_9ARCH</name>
<accession>A0A5B9DAI9</accession>
<evidence type="ECO:0000313" key="2">
    <source>
        <dbReference type="EMBL" id="QEE16143.1"/>
    </source>
</evidence>
<reference evidence="2" key="1">
    <citation type="journal article" date="2020" name="Nature">
        <title>Isolation of an archaeon at the prokaryote-eukaryote interface.</title>
        <authorList>
            <person name="Imachi H."/>
            <person name="Nobu M.K."/>
            <person name="Nakahara N."/>
            <person name="Morono Y."/>
            <person name="Ogawara M."/>
            <person name="Takaki Y."/>
            <person name="Takano Y."/>
            <person name="Uematsu K."/>
            <person name="Ikuta T."/>
            <person name="Ito M."/>
            <person name="Matsui Y."/>
            <person name="Miyazaki M."/>
            <person name="Murata K."/>
            <person name="Saito Y."/>
            <person name="Sakai S."/>
            <person name="Song C."/>
            <person name="Tasumi E."/>
            <person name="Yamanaka Y."/>
            <person name="Yamaguchi T."/>
            <person name="Kamagata Y."/>
            <person name="Tamaki H."/>
            <person name="Takai K."/>
        </authorList>
    </citation>
    <scope>NUCLEOTIDE SEQUENCE [LARGE SCALE GENOMIC DNA]</scope>
    <source>
        <strain evidence="2">MK-D1</strain>
    </source>
</reference>
<sequence length="49" mass="5924">MAKEILKSKIDIKNSNLNIMQKKRIEVVSLHVVKFFIPYWLCFYLSHEK</sequence>
<feature type="transmembrane region" description="Helical" evidence="1">
    <location>
        <begin position="27"/>
        <end position="46"/>
    </location>
</feature>
<keyword evidence="1" id="KW-0812">Transmembrane</keyword>
<organism evidence="2">
    <name type="scientific">Promethearchaeum syntrophicum</name>
    <dbReference type="NCBI Taxonomy" id="2594042"/>
    <lineage>
        <taxon>Archaea</taxon>
        <taxon>Promethearchaeati</taxon>
        <taxon>Promethearchaeota</taxon>
        <taxon>Promethearchaeia</taxon>
        <taxon>Promethearchaeales</taxon>
        <taxon>Promethearchaeaceae</taxon>
        <taxon>Promethearchaeum</taxon>
    </lineage>
</organism>